<accession>A0A061AMD0</accession>
<dbReference type="GO" id="GO:0003824">
    <property type="term" value="F:catalytic activity"/>
    <property type="evidence" value="ECO:0007669"/>
    <property type="project" value="UniProtKB-ARBA"/>
</dbReference>
<dbReference type="GO" id="GO:0006535">
    <property type="term" value="P:cysteine biosynthetic process from serine"/>
    <property type="evidence" value="ECO:0007669"/>
    <property type="project" value="InterPro"/>
</dbReference>
<reference evidence="5" key="3">
    <citation type="submission" date="2017-01" db="EMBL/GenBank/DDBJ databases">
        <authorList>
            <person name="Mah S.A."/>
            <person name="Swanson W.J."/>
            <person name="Moy G.W."/>
            <person name="Vacquier V.D."/>
        </authorList>
    </citation>
    <scope>NUCLEOTIDE SEQUENCE [LARGE SCALE GENOMIC DNA]</scope>
    <source>
        <strain evidence="5">65</strain>
    </source>
</reference>
<dbReference type="InterPro" id="IPR050214">
    <property type="entry name" value="Cys_Synth/Cystath_Beta-Synth"/>
</dbReference>
<sequence>MVDYPLLSKEEFYSRVGNTPLMKFETLSKEIGRNIYFKAEFLNPGHSIKDRAACYLLDSAIKSGKLSPGGTLSEATAGNTGIALALLARSYDPPFKVRLFVPDVLIQDKIDLLESVGCTVVKCPSDVTVNDPLFFNNQAMQYAEDHENTVFVNQMGNTENRRAHYENTGPEIWSQLNGKVDGFTASAGTGGTLIGVSSYLKEKSGGKCQCWAADRFGSGLCSYVKSQGKSWESEGSSFVEGIGKKSLTGQMDDTLELLDGAVTITDTECVVTCYRLFHEQGIWIGPSAALNICAARDLAKTLPEGSNVVTTAADYADNYASKLFNKRWLQENGHWDSIPEEMRKYAT</sequence>
<organism evidence="4">
    <name type="scientific">Cyberlindnera fabianii</name>
    <name type="common">Yeast</name>
    <name type="synonym">Hansenula fabianii</name>
    <dbReference type="NCBI Taxonomy" id="36022"/>
    <lineage>
        <taxon>Eukaryota</taxon>
        <taxon>Fungi</taxon>
        <taxon>Dikarya</taxon>
        <taxon>Ascomycota</taxon>
        <taxon>Saccharomycotina</taxon>
        <taxon>Saccharomycetes</taxon>
        <taxon>Phaffomycetales</taxon>
        <taxon>Phaffomycetaceae</taxon>
        <taxon>Cyberlindnera</taxon>
    </lineage>
</organism>
<dbReference type="OrthoDB" id="10259545at2759"/>
<evidence type="ECO:0000256" key="2">
    <source>
        <dbReference type="ARBA" id="ARBA00022898"/>
    </source>
</evidence>
<dbReference type="InterPro" id="IPR001216">
    <property type="entry name" value="P-phosphate_BS"/>
</dbReference>
<dbReference type="STRING" id="36022.A0A061AMD0"/>
<dbReference type="EMBL" id="MPUK01000008">
    <property type="protein sequence ID" value="ONH66202.1"/>
    <property type="molecule type" value="Genomic_DNA"/>
</dbReference>
<dbReference type="InterPro" id="IPR000634">
    <property type="entry name" value="Ser/Thr_deHydtase_PyrdxlP-BS"/>
</dbReference>
<dbReference type="OMA" id="KFYTSQP"/>
<evidence type="ECO:0000259" key="3">
    <source>
        <dbReference type="Pfam" id="PF00291"/>
    </source>
</evidence>
<reference evidence="6" key="2">
    <citation type="journal article" date="2017" name="Genome Announc.">
        <title>Genome sequences of Cyberlindnera fabianii 65, Pichia kudriavzevii 129, and Saccharomyces cerevisiae 131 isolated from fermented masau fruits in Zimbabwe.</title>
        <authorList>
            <person name="van Rijswijck I.M.H."/>
            <person name="Derks M.F.L."/>
            <person name="Abee T."/>
            <person name="de Ridder D."/>
            <person name="Smid E.J."/>
        </authorList>
    </citation>
    <scope>NUCLEOTIDE SEQUENCE [LARGE SCALE GENOMIC DNA]</scope>
    <source>
        <strain evidence="6">65</strain>
    </source>
</reference>
<keyword evidence="2" id="KW-0663">Pyridoxal phosphate</keyword>
<dbReference type="Gene3D" id="3.40.50.1100">
    <property type="match status" value="2"/>
</dbReference>
<dbReference type="Pfam" id="PF00291">
    <property type="entry name" value="PALP"/>
    <property type="match status" value="1"/>
</dbReference>
<dbReference type="EMBL" id="LK052887">
    <property type="protein sequence ID" value="CDR38310.1"/>
    <property type="molecule type" value="Genomic_DNA"/>
</dbReference>
<dbReference type="VEuPathDB" id="FungiDB:BON22_4031"/>
<evidence type="ECO:0000313" key="5">
    <source>
        <dbReference type="EMBL" id="ONH66202.1"/>
    </source>
</evidence>
<dbReference type="PANTHER" id="PTHR10314">
    <property type="entry name" value="CYSTATHIONINE BETA-SYNTHASE"/>
    <property type="match status" value="1"/>
</dbReference>
<dbReference type="PROSITE" id="PS00165">
    <property type="entry name" value="DEHYDRATASE_SER_THR"/>
    <property type="match status" value="1"/>
</dbReference>
<dbReference type="Proteomes" id="UP000189513">
    <property type="component" value="Unassembled WGS sequence"/>
</dbReference>
<keyword evidence="6" id="KW-1185">Reference proteome</keyword>
<dbReference type="InterPro" id="IPR036052">
    <property type="entry name" value="TrpB-like_PALP_sf"/>
</dbReference>
<reference evidence="4" key="1">
    <citation type="journal article" date="2014" name="Genome Announc.">
        <title>Genome sequence of the yeast Cyberlindnera fabianii (Hansenula fabianii).</title>
        <authorList>
            <person name="Freel K.C."/>
            <person name="Sarilar V."/>
            <person name="Neuveglise C."/>
            <person name="Devillers H."/>
            <person name="Friedrich A."/>
            <person name="Schacherer J."/>
        </authorList>
    </citation>
    <scope>NUCLEOTIDE SEQUENCE</scope>
    <source>
        <strain evidence="4">YJS4271</strain>
    </source>
</reference>
<dbReference type="AlphaFoldDB" id="A0A061AMD0"/>
<comment type="cofactor">
    <cofactor evidence="1">
        <name>pyridoxal 5'-phosphate</name>
        <dbReference type="ChEBI" id="CHEBI:597326"/>
    </cofactor>
</comment>
<dbReference type="GO" id="GO:0030170">
    <property type="term" value="F:pyridoxal phosphate binding"/>
    <property type="evidence" value="ECO:0007669"/>
    <property type="project" value="InterPro"/>
</dbReference>
<gene>
    <name evidence="5" type="ORF">BON22_4031</name>
    <name evidence="4" type="ORF">CYFA0S_02e00144g</name>
</gene>
<protein>
    <submittedName>
        <fullName evidence="4">CYFA0S02e00144g1_1</fullName>
    </submittedName>
    <submittedName>
        <fullName evidence="5">Cysteine synthase</fullName>
    </submittedName>
</protein>
<dbReference type="PROSITE" id="PS00901">
    <property type="entry name" value="CYS_SYNTHASE"/>
    <property type="match status" value="1"/>
</dbReference>
<dbReference type="CDD" id="cd01561">
    <property type="entry name" value="CBS_like"/>
    <property type="match status" value="1"/>
</dbReference>
<evidence type="ECO:0000256" key="1">
    <source>
        <dbReference type="ARBA" id="ARBA00001933"/>
    </source>
</evidence>
<proteinExistence type="predicted"/>
<evidence type="ECO:0000313" key="6">
    <source>
        <dbReference type="Proteomes" id="UP000189513"/>
    </source>
</evidence>
<dbReference type="SUPFAM" id="SSF53686">
    <property type="entry name" value="Tryptophan synthase beta subunit-like PLP-dependent enzymes"/>
    <property type="match status" value="1"/>
</dbReference>
<dbReference type="InterPro" id="IPR001926">
    <property type="entry name" value="TrpB-like_PALP"/>
</dbReference>
<evidence type="ECO:0000313" key="4">
    <source>
        <dbReference type="EMBL" id="CDR38310.1"/>
    </source>
</evidence>
<feature type="domain" description="Tryptophan synthase beta chain-like PALP" evidence="3">
    <location>
        <begin position="16"/>
        <end position="312"/>
    </location>
</feature>
<name>A0A061AMD0_CYBFA</name>